<dbReference type="Gene3D" id="3.40.50.300">
    <property type="entry name" value="P-loop containing nucleotide triphosphate hydrolases"/>
    <property type="match status" value="2"/>
</dbReference>
<dbReference type="InterPro" id="IPR017871">
    <property type="entry name" value="ABC_transporter-like_CS"/>
</dbReference>
<dbReference type="PANTHER" id="PTHR19211:SF123">
    <property type="entry name" value="ABC TRANSPORTER"/>
    <property type="match status" value="1"/>
</dbReference>
<dbReference type="SMART" id="SM00382">
    <property type="entry name" value="AAA"/>
    <property type="match status" value="2"/>
</dbReference>
<organism evidence="6 7">
    <name type="scientific">Saccharothrix yanglingensis</name>
    <dbReference type="NCBI Taxonomy" id="659496"/>
    <lineage>
        <taxon>Bacteria</taxon>
        <taxon>Bacillati</taxon>
        <taxon>Actinomycetota</taxon>
        <taxon>Actinomycetes</taxon>
        <taxon>Pseudonocardiales</taxon>
        <taxon>Pseudonocardiaceae</taxon>
        <taxon>Saccharothrix</taxon>
    </lineage>
</organism>
<dbReference type="InterPro" id="IPR003439">
    <property type="entry name" value="ABC_transporter-like_ATP-bd"/>
</dbReference>
<dbReference type="EMBL" id="NSDM01000004">
    <property type="protein sequence ID" value="MDQ2584487.1"/>
    <property type="molecule type" value="Genomic_DNA"/>
</dbReference>
<keyword evidence="1" id="KW-0677">Repeat</keyword>
<dbReference type="Pfam" id="PF00005">
    <property type="entry name" value="ABC_tran"/>
    <property type="match status" value="2"/>
</dbReference>
<keyword evidence="3 6" id="KW-0067">ATP-binding</keyword>
<sequence>MSALTARGVSLSFGPHTVLAAVDLDVPAGERVGLIAPNGVGKSTLLRVLAGELRPDTGTVTARGHVAHLTQETSPHPGESLRDHLARRTGVAAAVQRFERATAALTTGTPGADDAYTRAFDEWTASGAPDFAERADEVCERLGLPASLLDDRGPDELSGGQSARLRLAAVLLTTADVLLLDEPTNDLDLAGLELLEAHVLRSRAAMVLVSHDREFLARTTTAIAELDEFTRGVTAYGGGWEAYAHEQAAARRRAREEYETYAARRDALVARSRRTREWSRAGVRRVARSDESDKNIKHARKQGAENLSAKASAADRALDRLDEVEEPREPWELRLTLPSAGRGSQVAFTLRRAVVRRGDVELGPVDLTVGAGERWRVVGPNGSGKSTLLAALLGRLPLVSGDRAQGPNVVVGEVDQVRADFATTTPVLDVVVASTGLSPEEARTLLAKFRIGAGAVLRPSASLSPGERTRAGMAVLQARGTTCLVLDEPTNHLDLAAIEQLERALADYAGTLLLVTHDRRLADAVGVDHTLDVRTLAR</sequence>
<protein>
    <submittedName>
        <fullName evidence="6">Heme ABC transporter ATP-binding protein</fullName>
    </submittedName>
</protein>
<accession>A0ABU0WXI1</accession>
<evidence type="ECO:0000313" key="7">
    <source>
        <dbReference type="Proteomes" id="UP001225605"/>
    </source>
</evidence>
<dbReference type="PROSITE" id="PS50893">
    <property type="entry name" value="ABC_TRANSPORTER_2"/>
    <property type="match status" value="1"/>
</dbReference>
<dbReference type="InterPro" id="IPR003593">
    <property type="entry name" value="AAA+_ATPase"/>
</dbReference>
<dbReference type="InterPro" id="IPR027417">
    <property type="entry name" value="P-loop_NTPase"/>
</dbReference>
<name>A0ABU0WXI1_9PSEU</name>
<dbReference type="Proteomes" id="UP001225605">
    <property type="component" value="Unassembled WGS sequence"/>
</dbReference>
<keyword evidence="2" id="KW-0547">Nucleotide-binding</keyword>
<evidence type="ECO:0000259" key="5">
    <source>
        <dbReference type="PROSITE" id="PS50893"/>
    </source>
</evidence>
<feature type="region of interest" description="Disordered" evidence="4">
    <location>
        <begin position="289"/>
        <end position="312"/>
    </location>
</feature>
<dbReference type="GO" id="GO:0005524">
    <property type="term" value="F:ATP binding"/>
    <property type="evidence" value="ECO:0007669"/>
    <property type="project" value="UniProtKB-KW"/>
</dbReference>
<dbReference type="RefSeq" id="WP_306745629.1">
    <property type="nucleotide sequence ID" value="NZ_NSDM01000004.1"/>
</dbReference>
<evidence type="ECO:0000256" key="3">
    <source>
        <dbReference type="ARBA" id="ARBA00022840"/>
    </source>
</evidence>
<keyword evidence="7" id="KW-1185">Reference proteome</keyword>
<dbReference type="InterPro" id="IPR050611">
    <property type="entry name" value="ABCF"/>
</dbReference>
<feature type="domain" description="ABC transporter" evidence="5">
    <location>
        <begin position="4"/>
        <end position="262"/>
    </location>
</feature>
<evidence type="ECO:0000256" key="1">
    <source>
        <dbReference type="ARBA" id="ARBA00022737"/>
    </source>
</evidence>
<comment type="caution">
    <text evidence="6">The sequence shown here is derived from an EMBL/GenBank/DDBJ whole genome shotgun (WGS) entry which is preliminary data.</text>
</comment>
<gene>
    <name evidence="6" type="ORF">CKY47_10930</name>
</gene>
<evidence type="ECO:0000256" key="4">
    <source>
        <dbReference type="SAM" id="MobiDB-lite"/>
    </source>
</evidence>
<evidence type="ECO:0000313" key="6">
    <source>
        <dbReference type="EMBL" id="MDQ2584487.1"/>
    </source>
</evidence>
<dbReference type="PROSITE" id="PS00211">
    <property type="entry name" value="ABC_TRANSPORTER_1"/>
    <property type="match status" value="1"/>
</dbReference>
<proteinExistence type="predicted"/>
<dbReference type="CDD" id="cd03221">
    <property type="entry name" value="ABCF_EF-3"/>
    <property type="match status" value="2"/>
</dbReference>
<reference evidence="6 7" key="1">
    <citation type="submission" date="2017-06" db="EMBL/GenBank/DDBJ databases">
        <title>Cultured bacterium strain Saccharothrix yanglingensis Hhs.015.</title>
        <authorList>
            <person name="Xia Y."/>
        </authorList>
    </citation>
    <scope>NUCLEOTIDE SEQUENCE [LARGE SCALE GENOMIC DNA]</scope>
    <source>
        <strain evidence="6 7">Hhs.015</strain>
    </source>
</reference>
<dbReference type="SUPFAM" id="SSF52540">
    <property type="entry name" value="P-loop containing nucleoside triphosphate hydrolases"/>
    <property type="match status" value="2"/>
</dbReference>
<evidence type="ECO:0000256" key="2">
    <source>
        <dbReference type="ARBA" id="ARBA00022741"/>
    </source>
</evidence>
<dbReference type="PANTHER" id="PTHR19211">
    <property type="entry name" value="ATP-BINDING TRANSPORT PROTEIN-RELATED"/>
    <property type="match status" value="1"/>
</dbReference>